<sequence>MANCIKDATREVLGVLEGFSDGHKGDWWWNYVVQGKVEVKKAAYLKLVRSSDEEEGRANIEKYKVARKEAKLAVIEAKTAAFGRLYEELGDNGGDKKLFRLAKARDIMARDLDQVRCDGRRSDKGVAGVEALLRAGVRKRGGSFASAKAQMRCEKEQKGTSAQEHNLDSHICVRNNRVFIAAVEFLQQVRRQTSSASSQKRVFGRKSDAAEAANVPQRLTADVDVIDGSRNLKMYLRRRGYQMSEGEVRWYCFIRTKLGFMPDCSTTKAIHLIRRLVEQYRDMKNDLHMAFIDPEKAYNKDLMEVLWRCLKVKDVTVA</sequence>
<dbReference type="OrthoDB" id="1305553at2759"/>
<accession>A0A1S4B4X8</accession>
<dbReference type="KEGG" id="nta:107804580"/>
<gene>
    <name evidence="1" type="primary">LOC107804580</name>
</gene>
<reference evidence="1" key="1">
    <citation type="submission" date="2025-08" db="UniProtKB">
        <authorList>
            <consortium name="RefSeq"/>
        </authorList>
    </citation>
    <scope>IDENTIFICATION</scope>
</reference>
<organism evidence="1">
    <name type="scientific">Nicotiana tabacum</name>
    <name type="common">Common tobacco</name>
    <dbReference type="NCBI Taxonomy" id="4097"/>
    <lineage>
        <taxon>Eukaryota</taxon>
        <taxon>Viridiplantae</taxon>
        <taxon>Streptophyta</taxon>
        <taxon>Embryophyta</taxon>
        <taxon>Tracheophyta</taxon>
        <taxon>Spermatophyta</taxon>
        <taxon>Magnoliopsida</taxon>
        <taxon>eudicotyledons</taxon>
        <taxon>Gunneridae</taxon>
        <taxon>Pentapetalae</taxon>
        <taxon>asterids</taxon>
        <taxon>lamiids</taxon>
        <taxon>Solanales</taxon>
        <taxon>Solanaceae</taxon>
        <taxon>Nicotianoideae</taxon>
        <taxon>Nicotianeae</taxon>
        <taxon>Nicotiana</taxon>
    </lineage>
</organism>
<name>A0A1S4B4X8_TOBAC</name>
<dbReference type="AlphaFoldDB" id="A0A1S4B4X8"/>
<protein>
    <submittedName>
        <fullName evidence="1">Uncharacterized protein</fullName>
    </submittedName>
</protein>
<dbReference type="PaxDb" id="4097-A0A1S4B4X8"/>
<evidence type="ECO:0000313" key="1">
    <source>
        <dbReference type="RefSeq" id="XP_016483982.1"/>
    </source>
</evidence>
<dbReference type="STRING" id="4097.A0A1S4B4X8"/>
<dbReference type="RefSeq" id="XP_016483982.1">
    <property type="nucleotide sequence ID" value="XM_016628496.1"/>
</dbReference>
<proteinExistence type="predicted"/>